<sequence>MRAGGARRRRRACPLPPALLLPLALLLVALPSSSALFGSKAPKRTRVKSRTRVTEDYGAWEDENGETYVIRARRNAQGVYSFPNGTVVPKDPTAMDRIVYVTTEKGEGLHCLVPKRKKPARPTWLDIPQMPVVHVIKKEKAEEVLRSLEGKCFYRVESYWTYEFCYKSHVKQMRINPHSKKVEQERIVGLYNSSTPFEVHTTPERLFDVESVENDGPAWITSLITGMLLRAAPFRSSSWHPFPPLIALSCCWLPSQCSFFSPSYPLLFPLVSPPLLFSAYLLSVYDGGEPAQQPYLNWYTAEWKRRRLLGFLPFTRSAISFQCLRADEAYRKFFEDTDVYLGEQGSPFDLVVNEVDEGVYELTLSSEKLCNEDLLYLETTTELAASGDVMEEIVCQSEVTGKVYKLKDVPVDHEYMRQMKMAYNPFAV</sequence>
<feature type="chain" id="PRO_5008770209" description="Protein OS9-like domain-containing protein" evidence="1">
    <location>
        <begin position="36"/>
        <end position="428"/>
    </location>
</feature>
<dbReference type="GO" id="GO:0030970">
    <property type="term" value="P:retrograde protein transport, ER to cytosol"/>
    <property type="evidence" value="ECO:0007669"/>
    <property type="project" value="TreeGrafter"/>
</dbReference>
<dbReference type="GO" id="GO:0005788">
    <property type="term" value="C:endoplasmic reticulum lumen"/>
    <property type="evidence" value="ECO:0007669"/>
    <property type="project" value="TreeGrafter"/>
</dbReference>
<dbReference type="EnsemblProtists" id="EKX37332">
    <property type="protein sequence ID" value="EKX37332"/>
    <property type="gene ID" value="GUITHDRAFT_145035"/>
</dbReference>
<dbReference type="STRING" id="905079.L1IMM4"/>
<feature type="domain" description="Protein OS9-like" evidence="2">
    <location>
        <begin position="150"/>
        <end position="191"/>
    </location>
</feature>
<reference evidence="3 5" key="1">
    <citation type="journal article" date="2012" name="Nature">
        <title>Algal genomes reveal evolutionary mosaicism and the fate of nucleomorphs.</title>
        <authorList>
            <consortium name="DOE Joint Genome Institute"/>
            <person name="Curtis B.A."/>
            <person name="Tanifuji G."/>
            <person name="Burki F."/>
            <person name="Gruber A."/>
            <person name="Irimia M."/>
            <person name="Maruyama S."/>
            <person name="Arias M.C."/>
            <person name="Ball S.G."/>
            <person name="Gile G.H."/>
            <person name="Hirakawa Y."/>
            <person name="Hopkins J.F."/>
            <person name="Kuo A."/>
            <person name="Rensing S.A."/>
            <person name="Schmutz J."/>
            <person name="Symeonidi A."/>
            <person name="Elias M."/>
            <person name="Eveleigh R.J."/>
            <person name="Herman E.K."/>
            <person name="Klute M.J."/>
            <person name="Nakayama T."/>
            <person name="Obornik M."/>
            <person name="Reyes-Prieto A."/>
            <person name="Armbrust E.V."/>
            <person name="Aves S.J."/>
            <person name="Beiko R.G."/>
            <person name="Coutinho P."/>
            <person name="Dacks J.B."/>
            <person name="Durnford D.G."/>
            <person name="Fast N.M."/>
            <person name="Green B.R."/>
            <person name="Grisdale C.J."/>
            <person name="Hempel F."/>
            <person name="Henrissat B."/>
            <person name="Hoppner M.P."/>
            <person name="Ishida K."/>
            <person name="Kim E."/>
            <person name="Koreny L."/>
            <person name="Kroth P.G."/>
            <person name="Liu Y."/>
            <person name="Malik S.B."/>
            <person name="Maier U.G."/>
            <person name="McRose D."/>
            <person name="Mock T."/>
            <person name="Neilson J.A."/>
            <person name="Onodera N.T."/>
            <person name="Poole A.M."/>
            <person name="Pritham E.J."/>
            <person name="Richards T.A."/>
            <person name="Rocap G."/>
            <person name="Roy S.W."/>
            <person name="Sarai C."/>
            <person name="Schaack S."/>
            <person name="Shirato S."/>
            <person name="Slamovits C.H."/>
            <person name="Spencer D.F."/>
            <person name="Suzuki S."/>
            <person name="Worden A.Z."/>
            <person name="Zauner S."/>
            <person name="Barry K."/>
            <person name="Bell C."/>
            <person name="Bharti A.K."/>
            <person name="Crow J.A."/>
            <person name="Grimwood J."/>
            <person name="Kramer R."/>
            <person name="Lindquist E."/>
            <person name="Lucas S."/>
            <person name="Salamov A."/>
            <person name="McFadden G.I."/>
            <person name="Lane C.E."/>
            <person name="Keeling P.J."/>
            <person name="Gray M.W."/>
            <person name="Grigoriev I.V."/>
            <person name="Archibald J.M."/>
        </authorList>
    </citation>
    <scope>NUCLEOTIDE SEQUENCE</scope>
    <source>
        <strain evidence="3 5">CCMP2712</strain>
    </source>
</reference>
<dbReference type="PANTHER" id="PTHR15414:SF0">
    <property type="entry name" value="ENDOPLASMIC RETICULUM LECTIN 1"/>
    <property type="match status" value="1"/>
</dbReference>
<dbReference type="GeneID" id="17294091"/>
<organism evidence="3">
    <name type="scientific">Guillardia theta (strain CCMP2712)</name>
    <name type="common">Cryptophyte</name>
    <dbReference type="NCBI Taxonomy" id="905079"/>
    <lineage>
        <taxon>Eukaryota</taxon>
        <taxon>Cryptophyceae</taxon>
        <taxon>Pyrenomonadales</taxon>
        <taxon>Geminigeraceae</taxon>
        <taxon>Guillardia</taxon>
    </lineage>
</organism>
<reference evidence="5" key="2">
    <citation type="submission" date="2012-11" db="EMBL/GenBank/DDBJ databases">
        <authorList>
            <person name="Kuo A."/>
            <person name="Curtis B.A."/>
            <person name="Tanifuji G."/>
            <person name="Burki F."/>
            <person name="Gruber A."/>
            <person name="Irimia M."/>
            <person name="Maruyama S."/>
            <person name="Arias M.C."/>
            <person name="Ball S.G."/>
            <person name="Gile G.H."/>
            <person name="Hirakawa Y."/>
            <person name="Hopkins J.F."/>
            <person name="Rensing S.A."/>
            <person name="Schmutz J."/>
            <person name="Symeonidi A."/>
            <person name="Elias M."/>
            <person name="Eveleigh R.J."/>
            <person name="Herman E.K."/>
            <person name="Klute M.J."/>
            <person name="Nakayama T."/>
            <person name="Obornik M."/>
            <person name="Reyes-Prieto A."/>
            <person name="Armbrust E.V."/>
            <person name="Aves S.J."/>
            <person name="Beiko R.G."/>
            <person name="Coutinho P."/>
            <person name="Dacks J.B."/>
            <person name="Durnford D.G."/>
            <person name="Fast N.M."/>
            <person name="Green B.R."/>
            <person name="Grisdale C."/>
            <person name="Hempe F."/>
            <person name="Henrissat B."/>
            <person name="Hoppner M.P."/>
            <person name="Ishida K.-I."/>
            <person name="Kim E."/>
            <person name="Koreny L."/>
            <person name="Kroth P.G."/>
            <person name="Liu Y."/>
            <person name="Malik S.-B."/>
            <person name="Maier U.G."/>
            <person name="McRose D."/>
            <person name="Mock T."/>
            <person name="Neilson J.A."/>
            <person name="Onodera N.T."/>
            <person name="Poole A.M."/>
            <person name="Pritham E.J."/>
            <person name="Richards T.A."/>
            <person name="Rocap G."/>
            <person name="Roy S.W."/>
            <person name="Sarai C."/>
            <person name="Schaack S."/>
            <person name="Shirato S."/>
            <person name="Slamovits C.H."/>
            <person name="Spencer D.F."/>
            <person name="Suzuki S."/>
            <person name="Worden A.Z."/>
            <person name="Zauner S."/>
            <person name="Barry K."/>
            <person name="Bell C."/>
            <person name="Bharti A.K."/>
            <person name="Crow J.A."/>
            <person name="Grimwood J."/>
            <person name="Kramer R."/>
            <person name="Lindquist E."/>
            <person name="Lucas S."/>
            <person name="Salamov A."/>
            <person name="McFadden G.I."/>
            <person name="Lane C.E."/>
            <person name="Keeling P.J."/>
            <person name="Gray M.W."/>
            <person name="Grigoriev I.V."/>
            <person name="Archibald J.M."/>
        </authorList>
    </citation>
    <scope>NUCLEOTIDE SEQUENCE</scope>
    <source>
        <strain evidence="5">CCMP2712</strain>
    </source>
</reference>
<dbReference type="Gene3D" id="2.70.130.10">
    <property type="entry name" value="Mannose-6-phosphate receptor binding domain"/>
    <property type="match status" value="1"/>
</dbReference>
<protein>
    <recommendedName>
        <fullName evidence="2">Protein OS9-like domain-containing protein</fullName>
    </recommendedName>
</protein>
<dbReference type="AlphaFoldDB" id="L1IMM4"/>
<dbReference type="Proteomes" id="UP000011087">
    <property type="component" value="Unassembled WGS sequence"/>
</dbReference>
<accession>L1IMM4</accession>
<feature type="signal peptide" evidence="1">
    <location>
        <begin position="1"/>
        <end position="35"/>
    </location>
</feature>
<dbReference type="KEGG" id="gtt:GUITHDRAFT_145035"/>
<dbReference type="EMBL" id="JH993060">
    <property type="protein sequence ID" value="EKX37332.1"/>
    <property type="molecule type" value="Genomic_DNA"/>
</dbReference>
<gene>
    <name evidence="3" type="ORF">GUITHDRAFT_145035</name>
</gene>
<evidence type="ECO:0000256" key="1">
    <source>
        <dbReference type="SAM" id="SignalP"/>
    </source>
</evidence>
<dbReference type="GO" id="GO:0030968">
    <property type="term" value="P:endoplasmic reticulum unfolded protein response"/>
    <property type="evidence" value="ECO:0007669"/>
    <property type="project" value="InterPro"/>
</dbReference>
<dbReference type="InterPro" id="IPR009011">
    <property type="entry name" value="Man6P_isomerase_rcpt-bd_dom_sf"/>
</dbReference>
<reference evidence="4" key="3">
    <citation type="submission" date="2016-03" db="UniProtKB">
        <authorList>
            <consortium name="EnsemblProtists"/>
        </authorList>
    </citation>
    <scope>IDENTIFICATION</scope>
</reference>
<dbReference type="PaxDb" id="55529-EKX37332"/>
<dbReference type="InterPro" id="IPR045149">
    <property type="entry name" value="OS-9-like"/>
</dbReference>
<dbReference type="HOGENOM" id="CLU_641672_0_0_1"/>
<dbReference type="PANTHER" id="PTHR15414">
    <property type="entry name" value="OS-9-RELATED"/>
    <property type="match status" value="1"/>
</dbReference>
<evidence type="ECO:0000259" key="2">
    <source>
        <dbReference type="Pfam" id="PF07915"/>
    </source>
</evidence>
<evidence type="ECO:0000313" key="4">
    <source>
        <dbReference type="EnsemblProtists" id="EKX37332"/>
    </source>
</evidence>
<evidence type="ECO:0000313" key="5">
    <source>
        <dbReference type="Proteomes" id="UP000011087"/>
    </source>
</evidence>
<keyword evidence="1" id="KW-0732">Signal</keyword>
<dbReference type="OrthoDB" id="448954at2759"/>
<evidence type="ECO:0000313" key="3">
    <source>
        <dbReference type="EMBL" id="EKX37332.1"/>
    </source>
</evidence>
<dbReference type="InterPro" id="IPR012913">
    <property type="entry name" value="OS9-like_dom"/>
</dbReference>
<dbReference type="RefSeq" id="XP_005824312.1">
    <property type="nucleotide sequence ID" value="XM_005824255.1"/>
</dbReference>
<name>L1IMM4_GUITC</name>
<keyword evidence="5" id="KW-1185">Reference proteome</keyword>
<dbReference type="Pfam" id="PF07915">
    <property type="entry name" value="PRKCSH"/>
    <property type="match status" value="1"/>
</dbReference>
<proteinExistence type="predicted"/>